<dbReference type="GO" id="GO:0038100">
    <property type="term" value="F:nodal binding"/>
    <property type="evidence" value="ECO:0007669"/>
    <property type="project" value="TreeGrafter"/>
</dbReference>
<dbReference type="PROSITE" id="PS00022">
    <property type="entry name" value="EGF_1"/>
    <property type="match status" value="3"/>
</dbReference>
<dbReference type="PROSITE" id="PS50026">
    <property type="entry name" value="EGF_3"/>
    <property type="match status" value="1"/>
</dbReference>
<dbReference type="InterPro" id="IPR013111">
    <property type="entry name" value="EGF_extracell"/>
</dbReference>
<accession>D2VLW7</accession>
<keyword evidence="4" id="KW-0812">Transmembrane</keyword>
<evidence type="ECO:0000313" key="7">
    <source>
        <dbReference type="Proteomes" id="UP000006671"/>
    </source>
</evidence>
<keyword evidence="2 3" id="KW-1015">Disulfide bond</keyword>
<dbReference type="PROSITE" id="PS01248">
    <property type="entry name" value="EGF_LAM_1"/>
    <property type="match status" value="3"/>
</dbReference>
<dbReference type="GeneID" id="8855719"/>
<dbReference type="PANTHER" id="PTHR14949:SF25">
    <property type="entry name" value="CRYPTIC FAMILY PROTEIN 1B-RELATED"/>
    <property type="match status" value="1"/>
</dbReference>
<dbReference type="PROSITE" id="PS01186">
    <property type="entry name" value="EGF_2"/>
    <property type="match status" value="2"/>
</dbReference>
<gene>
    <name evidence="6" type="ORF">NAEGRDRAFT_69925</name>
</gene>
<dbReference type="RefSeq" id="XP_002674870.1">
    <property type="nucleotide sequence ID" value="XM_002674824.1"/>
</dbReference>
<dbReference type="InterPro" id="IPR002049">
    <property type="entry name" value="LE_dom"/>
</dbReference>
<name>D2VLW7_NAEGR</name>
<dbReference type="Pfam" id="PF07974">
    <property type="entry name" value="EGF_2"/>
    <property type="match status" value="1"/>
</dbReference>
<proteinExistence type="predicted"/>
<evidence type="ECO:0000256" key="4">
    <source>
        <dbReference type="SAM" id="Phobius"/>
    </source>
</evidence>
<keyword evidence="7" id="KW-1185">Reference proteome</keyword>
<dbReference type="Gene3D" id="2.10.25.10">
    <property type="entry name" value="Laminin"/>
    <property type="match status" value="4"/>
</dbReference>
<dbReference type="KEGG" id="ngr:NAEGRDRAFT_69925"/>
<evidence type="ECO:0000259" key="5">
    <source>
        <dbReference type="PROSITE" id="PS50026"/>
    </source>
</evidence>
<dbReference type="SUPFAM" id="SSF57184">
    <property type="entry name" value="Growth factor receptor domain"/>
    <property type="match status" value="1"/>
</dbReference>
<dbReference type="Proteomes" id="UP000006671">
    <property type="component" value="Unassembled WGS sequence"/>
</dbReference>
<protein>
    <submittedName>
        <fullName evidence="6">Predicted protein</fullName>
    </submittedName>
</protein>
<feature type="transmembrane region" description="Helical" evidence="4">
    <location>
        <begin position="1067"/>
        <end position="1084"/>
    </location>
</feature>
<comment type="caution">
    <text evidence="3">Lacks conserved residue(s) required for the propagation of feature annotation.</text>
</comment>
<evidence type="ECO:0000256" key="3">
    <source>
        <dbReference type="PROSITE-ProRule" id="PRU00076"/>
    </source>
</evidence>
<dbReference type="GO" id="GO:0009952">
    <property type="term" value="P:anterior/posterior pattern specification"/>
    <property type="evidence" value="ECO:0007669"/>
    <property type="project" value="TreeGrafter"/>
</dbReference>
<keyword evidence="4" id="KW-1133">Transmembrane helix</keyword>
<evidence type="ECO:0000256" key="1">
    <source>
        <dbReference type="ARBA" id="ARBA00022729"/>
    </source>
</evidence>
<dbReference type="InterPro" id="IPR009030">
    <property type="entry name" value="Growth_fac_rcpt_cys_sf"/>
</dbReference>
<keyword evidence="4" id="KW-0472">Membrane</keyword>
<dbReference type="VEuPathDB" id="AmoebaDB:NAEGRDRAFT_69925"/>
<keyword evidence="3" id="KW-0245">EGF-like domain</keyword>
<dbReference type="InterPro" id="IPR050969">
    <property type="entry name" value="Dev_Signal_Modulators"/>
</dbReference>
<dbReference type="eggNOG" id="KOG1225">
    <property type="taxonomic scope" value="Eukaryota"/>
</dbReference>
<keyword evidence="1" id="KW-0732">Signal</keyword>
<dbReference type="AlphaFoldDB" id="D2VLW7"/>
<dbReference type="GO" id="GO:0009986">
    <property type="term" value="C:cell surface"/>
    <property type="evidence" value="ECO:0007669"/>
    <property type="project" value="TreeGrafter"/>
</dbReference>
<reference evidence="6 7" key="1">
    <citation type="journal article" date="2010" name="Cell">
        <title>The genome of Naegleria gruberi illuminates early eukaryotic versatility.</title>
        <authorList>
            <person name="Fritz-Laylin L.K."/>
            <person name="Prochnik S.E."/>
            <person name="Ginger M.L."/>
            <person name="Dacks J.B."/>
            <person name="Carpenter M.L."/>
            <person name="Field M.C."/>
            <person name="Kuo A."/>
            <person name="Paredez A."/>
            <person name="Chapman J."/>
            <person name="Pham J."/>
            <person name="Shu S."/>
            <person name="Neupane R."/>
            <person name="Cipriano M."/>
            <person name="Mancuso J."/>
            <person name="Tu H."/>
            <person name="Salamov A."/>
            <person name="Lindquist E."/>
            <person name="Shapiro H."/>
            <person name="Lucas S."/>
            <person name="Grigoriev I.V."/>
            <person name="Cande W.Z."/>
            <person name="Fulton C."/>
            <person name="Rokhsar D.S."/>
            <person name="Dawson S.C."/>
        </authorList>
    </citation>
    <scope>NUCLEOTIDE SEQUENCE [LARGE SCALE GENOMIC DNA]</scope>
    <source>
        <strain evidence="6 7">NEG-M</strain>
    </source>
</reference>
<dbReference type="InParanoid" id="D2VLW7"/>
<organism evidence="7">
    <name type="scientific">Naegleria gruberi</name>
    <name type="common">Amoeba</name>
    <dbReference type="NCBI Taxonomy" id="5762"/>
    <lineage>
        <taxon>Eukaryota</taxon>
        <taxon>Discoba</taxon>
        <taxon>Heterolobosea</taxon>
        <taxon>Tetramitia</taxon>
        <taxon>Eutetramitia</taxon>
        <taxon>Vahlkampfiidae</taxon>
        <taxon>Naegleria</taxon>
    </lineage>
</organism>
<dbReference type="SMART" id="SM00181">
    <property type="entry name" value="EGF"/>
    <property type="match status" value="12"/>
</dbReference>
<sequence length="1085" mass="115491">MFSSDLISSSESYSSKRWKGANCDEPICDSKCRKCYSPNQCALCDGNYSGDRCDSCTSGWTGSDCNTPVCDSKCTTCDSPNQCSVCKGNFEGSDCSTCKSGWSESDCNTPVCDLKCKQCDSPNQCSSCNGNFAGSDCSSCKSGWTGSLCDIPICDSKCTNCSAPSKCSKCQGNFQGFECDSCTDGWKGTDCDQPICDSKCSVCDSPNQCRVCNGNFEGSDCSICTTGWKGANCVVPICDSKCTTCDSPNQCSVCQGNYKGAQCDNCQDGWTGTDCNKPICDSKCTTCDSPAKCSKCQGNFQGSDCSSCKSGWKGANCDEPICDSKCSECSAPNQCSTCSDNYDGNDCSGCKSGYSGTNCSLSICYGLTNQDANVCSGHGSCVLPSVCKCNSKWFGDNCELTSCYGIMKNDTGVCSKQGSCIGPDVCSCKTGYKSSADCSVVSCENLNSCSSHGSCVGPNSCTCSAGWKSSGDCSSPSCELVSNCNARGSCSGPNVCTCSGGFFGKKCELATCFGVAGDLNTGCSGNGECFTTDTCSCNAGYYGARCDFKVNLEATKKVTNFKQFFIEPTVYNPSGLSIGYKWSQVGGPSINLESISENTISNPKLVIRSENGLTKGQSYTLLLTTTRSDNVIITNSIVLNVNIDPVIDWFSTVNPSTGQSVGIAGVTSFNASIASATDPDGDSDSLQYSFGYIVDGKRFVSKEFSYSTSTIFRLPLPSNNLAEVFYIAKDDMGATTEVQSVVVVNNPSSSMNSSQIAKLVDSMLEKPSIDQLYFATSLIKSSSDSESSIVKNKIIDALYNQTESNPELAVAILSELSNKTLDNSHGSKALRMLEILSNISDSYETILQTSSKLISYTQSTSENRQVMNAILENISSSLAKNMATGSIIKTISNNLLNIIIKNNVDLLNITLPSSIGVNGLTIPTSNLKNVVSNHTIAFSITILPSSSLSFLSIPVSSSVYKIKLFWDSGVMINITKLNTPFEFEMTVVGTSSGVEPECRYFDERTNTLTKDGVETIVISPTRVKCRVYQLGDFTTTLISKATSSPAPEKSKVQPKISQRANTASTTSQFSFMMMLLFVIVVVFML</sequence>
<evidence type="ECO:0000313" key="6">
    <source>
        <dbReference type="EMBL" id="EFC42126.1"/>
    </source>
</evidence>
<dbReference type="GO" id="GO:0070697">
    <property type="term" value="F:activin receptor binding"/>
    <property type="evidence" value="ECO:0007669"/>
    <property type="project" value="TreeGrafter"/>
</dbReference>
<dbReference type="EMBL" id="GG738881">
    <property type="protein sequence ID" value="EFC42126.1"/>
    <property type="molecule type" value="Genomic_DNA"/>
</dbReference>
<dbReference type="OrthoDB" id="6130531at2759"/>
<feature type="disulfide bond" evidence="3">
    <location>
        <begin position="498"/>
        <end position="507"/>
    </location>
</feature>
<dbReference type="GO" id="GO:0005576">
    <property type="term" value="C:extracellular region"/>
    <property type="evidence" value="ECO:0007669"/>
    <property type="project" value="TreeGrafter"/>
</dbReference>
<dbReference type="GO" id="GO:0007368">
    <property type="term" value="P:determination of left/right symmetry"/>
    <property type="evidence" value="ECO:0007669"/>
    <property type="project" value="TreeGrafter"/>
</dbReference>
<dbReference type="InterPro" id="IPR000742">
    <property type="entry name" value="EGF"/>
</dbReference>
<feature type="domain" description="EGF-like" evidence="5">
    <location>
        <begin position="474"/>
        <end position="508"/>
    </location>
</feature>
<dbReference type="OMA" id="CDSPNQC"/>
<dbReference type="PANTHER" id="PTHR14949">
    <property type="entry name" value="EGF-LIKE-DOMAIN, MULTIPLE 7, 8"/>
    <property type="match status" value="1"/>
</dbReference>
<evidence type="ECO:0000256" key="2">
    <source>
        <dbReference type="ARBA" id="ARBA00023157"/>
    </source>
</evidence>